<keyword evidence="3" id="KW-0732">Signal</keyword>
<accession>A0A0P1AQS4</accession>
<dbReference type="GeneID" id="36409052"/>
<keyword evidence="2" id="KW-1133">Transmembrane helix</keyword>
<dbReference type="AlphaFoldDB" id="A0A0P1AQS4"/>
<feature type="transmembrane region" description="Helical" evidence="2">
    <location>
        <begin position="190"/>
        <end position="214"/>
    </location>
</feature>
<feature type="compositionally biased region" description="Low complexity" evidence="1">
    <location>
        <begin position="258"/>
        <end position="272"/>
    </location>
</feature>
<feature type="compositionally biased region" description="Low complexity" evidence="1">
    <location>
        <begin position="99"/>
        <end position="127"/>
    </location>
</feature>
<feature type="compositionally biased region" description="Polar residues" evidence="1">
    <location>
        <begin position="128"/>
        <end position="138"/>
    </location>
</feature>
<evidence type="ECO:0000256" key="2">
    <source>
        <dbReference type="SAM" id="Phobius"/>
    </source>
</evidence>
<feature type="compositionally biased region" description="Low complexity" evidence="1">
    <location>
        <begin position="147"/>
        <end position="173"/>
    </location>
</feature>
<sequence>MLTWCFLMMVIVDLGHVHVEAAACPEICYTTELTGFGPGGSAGCTCSGQRQGARVGDGSCSCGQCYSASGNGIIGYAISSDGTCTFGTDCGDCDYSPDGTSNTSTPTSNSSTTTSPSSATPTIESPTLVTPTPDTPSTVAPAVTQEINSSTTIPTITNTNISDSSNSNANQNIGSDSVSQGNGSDSLETWQIALIICCGVLVFTVAVVAVLSCYCKARNRLFENEDDQADVNYYQRPPSRFHEDVMGSNVAATPAVFSGPPSSTRRSVSSSSLTNDFKPMYASSTNSGSSERLMVGLAPVRSQHSSSDLTRSSDSILQERALSGSYSTELGLNTGNRALGRYPSFEHRYHTTREREMLAVDL</sequence>
<evidence type="ECO:0000313" key="4">
    <source>
        <dbReference type="EMBL" id="CEG43703.1"/>
    </source>
</evidence>
<dbReference type="EMBL" id="CCYD01000810">
    <property type="protein sequence ID" value="CEG43703.1"/>
    <property type="molecule type" value="Genomic_DNA"/>
</dbReference>
<evidence type="ECO:0000256" key="3">
    <source>
        <dbReference type="SAM" id="SignalP"/>
    </source>
</evidence>
<protein>
    <submittedName>
        <fullName evidence="4">Concanavalin A-like lectin/glucanase, subgroup</fullName>
    </submittedName>
</protein>
<feature type="region of interest" description="Disordered" evidence="1">
    <location>
        <begin position="99"/>
        <end position="182"/>
    </location>
</feature>
<keyword evidence="5" id="KW-1185">Reference proteome</keyword>
<proteinExistence type="predicted"/>
<organism evidence="4 5">
    <name type="scientific">Plasmopara halstedii</name>
    <name type="common">Downy mildew of sunflower</name>
    <dbReference type="NCBI Taxonomy" id="4781"/>
    <lineage>
        <taxon>Eukaryota</taxon>
        <taxon>Sar</taxon>
        <taxon>Stramenopiles</taxon>
        <taxon>Oomycota</taxon>
        <taxon>Peronosporomycetes</taxon>
        <taxon>Peronosporales</taxon>
        <taxon>Peronosporaceae</taxon>
        <taxon>Plasmopara</taxon>
    </lineage>
</organism>
<keyword evidence="2" id="KW-0812">Transmembrane</keyword>
<keyword evidence="4" id="KW-0430">Lectin</keyword>
<dbReference type="Proteomes" id="UP000054928">
    <property type="component" value="Unassembled WGS sequence"/>
</dbReference>
<feature type="region of interest" description="Disordered" evidence="1">
    <location>
        <begin position="253"/>
        <end position="273"/>
    </location>
</feature>
<dbReference type="OMA" id="DEICYTT"/>
<feature type="chain" id="PRO_5006058857" evidence="3">
    <location>
        <begin position="22"/>
        <end position="362"/>
    </location>
</feature>
<reference evidence="5" key="1">
    <citation type="submission" date="2014-09" db="EMBL/GenBank/DDBJ databases">
        <authorList>
            <person name="Sharma Rahul"/>
            <person name="Thines Marco"/>
        </authorList>
    </citation>
    <scope>NUCLEOTIDE SEQUENCE [LARGE SCALE GENOMIC DNA]</scope>
</reference>
<feature type="signal peptide" evidence="3">
    <location>
        <begin position="1"/>
        <end position="21"/>
    </location>
</feature>
<dbReference type="STRING" id="4781.A0A0P1AQS4"/>
<dbReference type="RefSeq" id="XP_024580072.1">
    <property type="nucleotide sequence ID" value="XM_024729723.1"/>
</dbReference>
<evidence type="ECO:0000256" key="1">
    <source>
        <dbReference type="SAM" id="MobiDB-lite"/>
    </source>
</evidence>
<name>A0A0P1AQS4_PLAHL</name>
<evidence type="ECO:0000313" key="5">
    <source>
        <dbReference type="Proteomes" id="UP000054928"/>
    </source>
</evidence>
<dbReference type="OrthoDB" id="167800at2759"/>
<keyword evidence="2" id="KW-0472">Membrane</keyword>
<dbReference type="GO" id="GO:0030246">
    <property type="term" value="F:carbohydrate binding"/>
    <property type="evidence" value="ECO:0007669"/>
    <property type="project" value="UniProtKB-KW"/>
</dbReference>